<dbReference type="RefSeq" id="WP_186815003.1">
    <property type="nucleotide sequence ID" value="NZ_BAAARO010000025.1"/>
</dbReference>
<comment type="caution">
    <text evidence="1">The sequence shown here is derived from an EMBL/GenBank/DDBJ whole genome shotgun (WGS) entry which is preliminary data.</text>
</comment>
<evidence type="ECO:0000313" key="2">
    <source>
        <dbReference type="Proteomes" id="UP000321534"/>
    </source>
</evidence>
<dbReference type="EMBL" id="BJYX01000001">
    <property type="protein sequence ID" value="GEO28660.1"/>
    <property type="molecule type" value="Genomic_DNA"/>
</dbReference>
<gene>
    <name evidence="1" type="ORF">TAE01_04700</name>
</gene>
<proteinExistence type="predicted"/>
<name>A0A512CXC8_9MICO</name>
<reference evidence="1 2" key="1">
    <citation type="submission" date="2019-07" db="EMBL/GenBank/DDBJ databases">
        <title>Whole genome shotgun sequence of Terrabacter aerolatus NBRC 106305.</title>
        <authorList>
            <person name="Hosoyama A."/>
            <person name="Uohara A."/>
            <person name="Ohji S."/>
            <person name="Ichikawa N."/>
        </authorList>
    </citation>
    <scope>NUCLEOTIDE SEQUENCE [LARGE SCALE GENOMIC DNA]</scope>
    <source>
        <strain evidence="1 2">NBRC 106305</strain>
    </source>
</reference>
<evidence type="ECO:0008006" key="3">
    <source>
        <dbReference type="Google" id="ProtNLM"/>
    </source>
</evidence>
<evidence type="ECO:0000313" key="1">
    <source>
        <dbReference type="EMBL" id="GEO28660.1"/>
    </source>
</evidence>
<keyword evidence="2" id="KW-1185">Reference proteome</keyword>
<protein>
    <recommendedName>
        <fullName evidence="3">G domain-containing protein</fullName>
    </recommendedName>
</protein>
<sequence>MSQTSSRIRTILPTSSRTALGATVATGLLTALASAPERLGRLLRDRYPMVAVTGMTGVGKSQLVDRLSRRSTDDAVAEVGSAVMERRTRKGAKLHGFRFLVVPGDNAATRLSALDEVFHDEPVDGLIHVVANGYATPRRAGGTTGAASATREEQLAAELEDWTITSHRIASLAVRRNKPIWLIIAVTKTDLYPDAVDEAVRYYSPGSGTPFGDKVDALRALAGGAKLSIDVLPVSSQGGDRRSPFPDKRAGAMVDALADRLGQLSGHA</sequence>
<dbReference type="InterPro" id="IPR027417">
    <property type="entry name" value="P-loop_NTPase"/>
</dbReference>
<accession>A0A512CXC8</accession>
<dbReference type="SUPFAM" id="SSF52540">
    <property type="entry name" value="P-loop containing nucleoside triphosphate hydrolases"/>
    <property type="match status" value="1"/>
</dbReference>
<dbReference type="Proteomes" id="UP000321534">
    <property type="component" value="Unassembled WGS sequence"/>
</dbReference>
<dbReference type="AlphaFoldDB" id="A0A512CXC8"/>
<dbReference type="Gene3D" id="3.40.50.300">
    <property type="entry name" value="P-loop containing nucleotide triphosphate hydrolases"/>
    <property type="match status" value="1"/>
</dbReference>
<organism evidence="1 2">
    <name type="scientific">Terrabacter aerolatus</name>
    <dbReference type="NCBI Taxonomy" id="422442"/>
    <lineage>
        <taxon>Bacteria</taxon>
        <taxon>Bacillati</taxon>
        <taxon>Actinomycetota</taxon>
        <taxon>Actinomycetes</taxon>
        <taxon>Micrococcales</taxon>
        <taxon>Intrasporangiaceae</taxon>
        <taxon>Terrabacter</taxon>
    </lineage>
</organism>